<dbReference type="Gene3D" id="3.20.20.80">
    <property type="entry name" value="Glycosidases"/>
    <property type="match status" value="1"/>
</dbReference>
<dbReference type="Proteomes" id="UP001054945">
    <property type="component" value="Unassembled WGS sequence"/>
</dbReference>
<evidence type="ECO:0000313" key="3">
    <source>
        <dbReference type="EMBL" id="GIX75148.1"/>
    </source>
</evidence>
<dbReference type="EMBL" id="BPLR01020139">
    <property type="protein sequence ID" value="GIX75148.1"/>
    <property type="molecule type" value="Genomic_DNA"/>
</dbReference>
<reference evidence="3 4" key="1">
    <citation type="submission" date="2021-06" db="EMBL/GenBank/DDBJ databases">
        <title>Caerostris extrusa draft genome.</title>
        <authorList>
            <person name="Kono N."/>
            <person name="Arakawa K."/>
        </authorList>
    </citation>
    <scope>NUCLEOTIDE SEQUENCE [LARGE SCALE GENOMIC DNA]</scope>
</reference>
<dbReference type="GO" id="GO:0005975">
    <property type="term" value="P:carbohydrate metabolic process"/>
    <property type="evidence" value="ECO:0007669"/>
    <property type="project" value="InterPro"/>
</dbReference>
<proteinExistence type="predicted"/>
<organism evidence="3 4">
    <name type="scientific">Caerostris extrusa</name>
    <name type="common">Bark spider</name>
    <name type="synonym">Caerostris bankana</name>
    <dbReference type="NCBI Taxonomy" id="172846"/>
    <lineage>
        <taxon>Eukaryota</taxon>
        <taxon>Metazoa</taxon>
        <taxon>Ecdysozoa</taxon>
        <taxon>Arthropoda</taxon>
        <taxon>Chelicerata</taxon>
        <taxon>Arachnida</taxon>
        <taxon>Araneae</taxon>
        <taxon>Araneomorphae</taxon>
        <taxon>Entelegynae</taxon>
        <taxon>Araneoidea</taxon>
        <taxon>Araneidae</taxon>
        <taxon>Caerostris</taxon>
    </lineage>
</organism>
<feature type="compositionally biased region" description="Polar residues" evidence="1">
    <location>
        <begin position="66"/>
        <end position="75"/>
    </location>
</feature>
<feature type="compositionally biased region" description="Low complexity" evidence="1">
    <location>
        <begin position="54"/>
        <end position="65"/>
    </location>
</feature>
<evidence type="ECO:0000313" key="4">
    <source>
        <dbReference type="Proteomes" id="UP001054945"/>
    </source>
</evidence>
<sequence length="99" mass="10924">MNLGGAMVWSIETDDFRGRCHGYANPLLRAINSALDGASSPQPELNINPSNNIPRLTSTTSLPTTKANRPKTTVYNKPPEVVNKRCFLALLEKWLLQTS</sequence>
<feature type="region of interest" description="Disordered" evidence="1">
    <location>
        <begin position="38"/>
        <end position="76"/>
    </location>
</feature>
<feature type="compositionally biased region" description="Polar residues" evidence="1">
    <location>
        <begin position="39"/>
        <end position="53"/>
    </location>
</feature>
<dbReference type="SUPFAM" id="SSF51445">
    <property type="entry name" value="(Trans)glycosidases"/>
    <property type="match status" value="1"/>
</dbReference>
<dbReference type="AlphaFoldDB" id="A0AAV4MS02"/>
<feature type="domain" description="GH18" evidence="2">
    <location>
        <begin position="1"/>
        <end position="38"/>
    </location>
</feature>
<evidence type="ECO:0000256" key="1">
    <source>
        <dbReference type="SAM" id="MobiDB-lite"/>
    </source>
</evidence>
<evidence type="ECO:0000259" key="2">
    <source>
        <dbReference type="PROSITE" id="PS51910"/>
    </source>
</evidence>
<keyword evidence="4" id="KW-1185">Reference proteome</keyword>
<dbReference type="InterPro" id="IPR001223">
    <property type="entry name" value="Glyco_hydro18_cat"/>
</dbReference>
<dbReference type="PROSITE" id="PS51910">
    <property type="entry name" value="GH18_2"/>
    <property type="match status" value="1"/>
</dbReference>
<comment type="caution">
    <text evidence="3">The sequence shown here is derived from an EMBL/GenBank/DDBJ whole genome shotgun (WGS) entry which is preliminary data.</text>
</comment>
<name>A0AAV4MS02_CAEEX</name>
<accession>A0AAV4MS02</accession>
<dbReference type="InterPro" id="IPR017853">
    <property type="entry name" value="GH"/>
</dbReference>
<gene>
    <name evidence="3" type="ORF">CEXT_498891</name>
</gene>
<protein>
    <recommendedName>
        <fullName evidence="2">GH18 domain-containing protein</fullName>
    </recommendedName>
</protein>